<feature type="transmembrane region" description="Helical" evidence="6">
    <location>
        <begin position="317"/>
        <end position="336"/>
    </location>
</feature>
<dbReference type="InterPro" id="IPR004670">
    <property type="entry name" value="NhaA"/>
</dbReference>
<evidence type="ECO:0000256" key="1">
    <source>
        <dbReference type="ARBA" id="ARBA00004429"/>
    </source>
</evidence>
<feature type="transmembrane region" description="Helical" evidence="6">
    <location>
        <begin position="21"/>
        <end position="42"/>
    </location>
</feature>
<dbReference type="PANTHER" id="PTHR30341">
    <property type="entry name" value="SODIUM ION/PROTON ANTIPORTER NHAA-RELATED"/>
    <property type="match status" value="1"/>
</dbReference>
<keyword evidence="2 6" id="KW-1003">Cell membrane</keyword>
<feature type="transmembrane region" description="Helical" evidence="6">
    <location>
        <begin position="386"/>
        <end position="404"/>
    </location>
</feature>
<name>A0A3L7ZTP7_PARDI</name>
<evidence type="ECO:0000256" key="3">
    <source>
        <dbReference type="ARBA" id="ARBA00022692"/>
    </source>
</evidence>
<dbReference type="Proteomes" id="UP000278164">
    <property type="component" value="Unassembled WGS sequence"/>
</dbReference>
<evidence type="ECO:0000256" key="6">
    <source>
        <dbReference type="HAMAP-Rule" id="MF_01844"/>
    </source>
</evidence>
<dbReference type="NCBIfam" id="TIGR00773">
    <property type="entry name" value="NhaA"/>
    <property type="match status" value="1"/>
</dbReference>
<evidence type="ECO:0000313" key="9">
    <source>
        <dbReference type="Proteomes" id="UP000278164"/>
    </source>
</evidence>
<dbReference type="HAMAP" id="MF_01844">
    <property type="entry name" value="NhaA"/>
    <property type="match status" value="1"/>
</dbReference>
<dbReference type="InterPro" id="IPR023171">
    <property type="entry name" value="Na/H_antiporter_dom_sf"/>
</dbReference>
<dbReference type="Gene3D" id="1.20.1530.10">
    <property type="entry name" value="Na+/H+ antiporter like domain"/>
    <property type="match status" value="1"/>
</dbReference>
<dbReference type="RefSeq" id="WP_121734572.1">
    <property type="nucleotide sequence ID" value="NZ_QXXG01000001.1"/>
</dbReference>
<feature type="transmembrane region" description="Helical" evidence="6">
    <location>
        <begin position="348"/>
        <end position="374"/>
    </location>
</feature>
<feature type="transmembrane region" description="Helical" evidence="6">
    <location>
        <begin position="139"/>
        <end position="157"/>
    </location>
</feature>
<feature type="transmembrane region" description="Helical" evidence="6">
    <location>
        <begin position="70"/>
        <end position="88"/>
    </location>
</feature>
<comment type="function">
    <text evidence="6">Na(+)/H(+) antiporter that extrudes sodium in exchange for external protons.</text>
</comment>
<accession>A0A3L7ZTP7</accession>
<comment type="caution">
    <text evidence="7">The sequence shown here is derived from an EMBL/GenBank/DDBJ whole genome shotgun (WGS) entry which is preliminary data.</text>
</comment>
<dbReference type="OrthoDB" id="9808135at2"/>
<keyword evidence="5 6" id="KW-0472">Membrane</keyword>
<dbReference type="PANTHER" id="PTHR30341:SF0">
    <property type="entry name" value="NA(+)_H(+) ANTIPORTER NHAA"/>
    <property type="match status" value="1"/>
</dbReference>
<evidence type="ECO:0000256" key="2">
    <source>
        <dbReference type="ARBA" id="ARBA00022475"/>
    </source>
</evidence>
<protein>
    <recommendedName>
        <fullName evidence="6">Na(+)/H(+) antiporter NhaA</fullName>
    </recommendedName>
    <alternativeName>
        <fullName evidence="6">Sodium/proton antiporter NhaA</fullName>
    </alternativeName>
</protein>
<organism evidence="7 9">
    <name type="scientific">Parabacteroides distasonis</name>
    <dbReference type="NCBI Taxonomy" id="823"/>
    <lineage>
        <taxon>Bacteria</taxon>
        <taxon>Pseudomonadati</taxon>
        <taxon>Bacteroidota</taxon>
        <taxon>Bacteroidia</taxon>
        <taxon>Bacteroidales</taxon>
        <taxon>Tannerellaceae</taxon>
        <taxon>Parabacteroides</taxon>
    </lineage>
</organism>
<keyword evidence="6" id="KW-0915">Sodium</keyword>
<keyword evidence="6" id="KW-0813">Transport</keyword>
<evidence type="ECO:0000313" key="10">
    <source>
        <dbReference type="Proteomes" id="UP000310032"/>
    </source>
</evidence>
<evidence type="ECO:0000313" key="8">
    <source>
        <dbReference type="EMBL" id="TGY60449.1"/>
    </source>
</evidence>
<keyword evidence="6" id="KW-0406">Ion transport</keyword>
<dbReference type="GO" id="GO:0006885">
    <property type="term" value="P:regulation of pH"/>
    <property type="evidence" value="ECO:0007669"/>
    <property type="project" value="UniProtKB-UniRule"/>
</dbReference>
<feature type="transmembrane region" description="Helical" evidence="6">
    <location>
        <begin position="192"/>
        <end position="209"/>
    </location>
</feature>
<comment type="catalytic activity">
    <reaction evidence="6">
        <text>Na(+)(in) + 2 H(+)(out) = Na(+)(out) + 2 H(+)(in)</text>
        <dbReference type="Rhea" id="RHEA:29251"/>
        <dbReference type="ChEBI" id="CHEBI:15378"/>
        <dbReference type="ChEBI" id="CHEBI:29101"/>
    </reaction>
</comment>
<dbReference type="Pfam" id="PF06965">
    <property type="entry name" value="Na_H_antiport_1"/>
    <property type="match status" value="1"/>
</dbReference>
<keyword evidence="3 6" id="KW-0812">Transmembrane</keyword>
<dbReference type="Proteomes" id="UP000310032">
    <property type="component" value="Unassembled WGS sequence"/>
</dbReference>
<keyword evidence="4 6" id="KW-1133">Transmembrane helix</keyword>
<reference evidence="7 9" key="1">
    <citation type="submission" date="2018-09" db="EMBL/GenBank/DDBJ databases">
        <title>Murine metabolic-syndrome-specific gut microbial biobank.</title>
        <authorList>
            <person name="Liu C."/>
        </authorList>
    </citation>
    <scope>NUCLEOTIDE SEQUENCE [LARGE SCALE GENOMIC DNA]</scope>
    <source>
        <strain evidence="7 9">8-P5</strain>
    </source>
</reference>
<dbReference type="GO" id="GO:0005886">
    <property type="term" value="C:plasma membrane"/>
    <property type="evidence" value="ECO:0007669"/>
    <property type="project" value="UniProtKB-SubCell"/>
</dbReference>
<proteinExistence type="inferred from homology"/>
<keyword evidence="6" id="KW-0739">Sodium transport</keyword>
<feature type="transmembrane region" description="Helical" evidence="6">
    <location>
        <begin position="238"/>
        <end position="255"/>
    </location>
</feature>
<reference evidence="8 10" key="2">
    <citation type="submission" date="2019-04" db="EMBL/GenBank/DDBJ databases">
        <title>Microbes associate with the intestines of laboratory mice.</title>
        <authorList>
            <person name="Navarre W."/>
            <person name="Wong E."/>
            <person name="Huang K."/>
            <person name="Tropini C."/>
            <person name="Ng K."/>
            <person name="Yu B."/>
        </authorList>
    </citation>
    <scope>NUCLEOTIDE SEQUENCE [LARGE SCALE GENOMIC DNA]</scope>
    <source>
        <strain evidence="8 10">NM39_I3</strain>
    </source>
</reference>
<evidence type="ECO:0000313" key="7">
    <source>
        <dbReference type="EMBL" id="RLT75088.1"/>
    </source>
</evidence>
<feature type="transmembrane region" description="Helical" evidence="6">
    <location>
        <begin position="216"/>
        <end position="232"/>
    </location>
</feature>
<dbReference type="GO" id="GO:0015385">
    <property type="term" value="F:sodium:proton antiporter activity"/>
    <property type="evidence" value="ECO:0007669"/>
    <property type="project" value="UniProtKB-UniRule"/>
</dbReference>
<evidence type="ECO:0000256" key="5">
    <source>
        <dbReference type="ARBA" id="ARBA00023136"/>
    </source>
</evidence>
<comment type="subcellular location">
    <subcellularLocation>
        <location evidence="1">Cell inner membrane</location>
        <topology evidence="1">Multi-pass membrane protein</topology>
    </subcellularLocation>
    <subcellularLocation>
        <location evidence="6">Cell membrane</location>
        <topology evidence="6">Multi-pass membrane protein</topology>
    </subcellularLocation>
</comment>
<evidence type="ECO:0000256" key="4">
    <source>
        <dbReference type="ARBA" id="ARBA00022989"/>
    </source>
</evidence>
<feature type="transmembrane region" description="Helical" evidence="6">
    <location>
        <begin position="424"/>
        <end position="445"/>
    </location>
</feature>
<dbReference type="EMBL" id="SRYM01000010">
    <property type="protein sequence ID" value="TGY60449.1"/>
    <property type="molecule type" value="Genomic_DNA"/>
</dbReference>
<feature type="transmembrane region" description="Helical" evidence="6">
    <location>
        <begin position="166"/>
        <end position="186"/>
    </location>
</feature>
<comment type="similarity">
    <text evidence="6">Belongs to the NhaA Na(+)/H(+) (TC 2.A.33) antiporter family.</text>
</comment>
<gene>
    <name evidence="6 7" type="primary">nhaA</name>
    <name evidence="7" type="ORF">D7V78_00755</name>
    <name evidence="8" type="ORF">E5342_05495</name>
</gene>
<dbReference type="AlphaFoldDB" id="A0A3L7ZTP7"/>
<keyword evidence="6" id="KW-0050">Antiport</keyword>
<sequence>MDRTIKVILKPLRRFAIQKPNASLLLFAATIVAMVLANSPWADRYHLLLAFPIDLQAGQFNFFAHHGETMSMLAFVNDALMAVFFFVIGLEIKQEVLIGELSSVRKALLPIIAACGGMIVPVLFYMLVCNTPPEVNGAAIPMATDIAFALAVLGLLGKRVPLSMRIFLTALAVVDDIGGIIIIALFYSGHIAFEPLLISLIVLALLYVGGKFRVHNRLFFYIGGFIVWLLFLESGIHPTIAGVLIAFTVPARPVVKLDDFTCDMTGYLNMLDYTEVRQSRKAEVLTPTQIQVLNNIHTLADKTISPLQTIADKLHPLVNYVILPLFAFVNAGVTFGDIHPQTLVNVPLAVFMGLFAGKTLGIFSFSYLFACTPFASMPTGMSKRNLFGVSMLGGIGFTVALFIANLSFDANSAVGADLLNQAKLGVFTGSFISGLCGYLVLKWVLPKEKVETI</sequence>
<feature type="transmembrane region" description="Helical" evidence="6">
    <location>
        <begin position="108"/>
        <end position="127"/>
    </location>
</feature>
<dbReference type="EMBL" id="RAYI01000001">
    <property type="protein sequence ID" value="RLT75088.1"/>
    <property type="molecule type" value="Genomic_DNA"/>
</dbReference>